<dbReference type="Proteomes" id="UP000001572">
    <property type="component" value="Chromosome"/>
</dbReference>
<accession>A6TP95</accession>
<dbReference type="KEGG" id="amt:Amet_1843"/>
<keyword evidence="1" id="KW-0472">Membrane</keyword>
<dbReference type="EMBL" id="CP000724">
    <property type="protein sequence ID" value="ABR48013.1"/>
    <property type="molecule type" value="Genomic_DNA"/>
</dbReference>
<dbReference type="RefSeq" id="WP_012063048.1">
    <property type="nucleotide sequence ID" value="NC_009633.1"/>
</dbReference>
<keyword evidence="3" id="KW-1185">Reference proteome</keyword>
<feature type="transmembrane region" description="Helical" evidence="1">
    <location>
        <begin position="12"/>
        <end position="43"/>
    </location>
</feature>
<reference evidence="3" key="1">
    <citation type="journal article" date="2016" name="Genome Announc.">
        <title>Complete genome sequence of Alkaliphilus metalliredigens strain QYMF, an alkaliphilic and metal-reducing bacterium isolated from borax-contaminated leachate ponds.</title>
        <authorList>
            <person name="Hwang C."/>
            <person name="Copeland A."/>
            <person name="Lucas S."/>
            <person name="Lapidus A."/>
            <person name="Barry K."/>
            <person name="Detter J.C."/>
            <person name="Glavina Del Rio T."/>
            <person name="Hammon N."/>
            <person name="Israni S."/>
            <person name="Dalin E."/>
            <person name="Tice H."/>
            <person name="Pitluck S."/>
            <person name="Chertkov O."/>
            <person name="Brettin T."/>
            <person name="Bruce D."/>
            <person name="Han C."/>
            <person name="Schmutz J."/>
            <person name="Larimer F."/>
            <person name="Land M.L."/>
            <person name="Hauser L."/>
            <person name="Kyrpides N."/>
            <person name="Mikhailova N."/>
            <person name="Ye Q."/>
            <person name="Zhou J."/>
            <person name="Richardson P."/>
            <person name="Fields M.W."/>
        </authorList>
    </citation>
    <scope>NUCLEOTIDE SEQUENCE [LARGE SCALE GENOMIC DNA]</scope>
    <source>
        <strain evidence="3">QYMF</strain>
    </source>
</reference>
<evidence type="ECO:0000313" key="3">
    <source>
        <dbReference type="Proteomes" id="UP000001572"/>
    </source>
</evidence>
<dbReference type="HOGENOM" id="CLU_2490935_0_0_9"/>
<evidence type="ECO:0000256" key="1">
    <source>
        <dbReference type="SAM" id="Phobius"/>
    </source>
</evidence>
<keyword evidence="1" id="KW-1133">Transmembrane helix</keyword>
<gene>
    <name evidence="2" type="ordered locus">Amet_1843</name>
</gene>
<keyword evidence="1" id="KW-0812">Transmembrane</keyword>
<protein>
    <submittedName>
        <fullName evidence="2">Uncharacterized protein</fullName>
    </submittedName>
</protein>
<name>A6TP95_ALKMQ</name>
<organism evidence="2 3">
    <name type="scientific">Alkaliphilus metalliredigens (strain QYMF)</name>
    <dbReference type="NCBI Taxonomy" id="293826"/>
    <lineage>
        <taxon>Bacteria</taxon>
        <taxon>Bacillati</taxon>
        <taxon>Bacillota</taxon>
        <taxon>Clostridia</taxon>
        <taxon>Peptostreptococcales</taxon>
        <taxon>Natronincolaceae</taxon>
        <taxon>Alkaliphilus</taxon>
    </lineage>
</organism>
<sequence>MELDFIDVIFNILIGISILLAAIGTVFRYTFDAFLFGYFFTFFTNKEDKKGFNGILKNSWKTSALFIVLSIVPLTLAFIIHLIFRK</sequence>
<evidence type="ECO:0000313" key="2">
    <source>
        <dbReference type="EMBL" id="ABR48013.1"/>
    </source>
</evidence>
<proteinExistence type="predicted"/>
<feature type="transmembrane region" description="Helical" evidence="1">
    <location>
        <begin position="64"/>
        <end position="84"/>
    </location>
</feature>
<dbReference type="AlphaFoldDB" id="A6TP95"/>